<feature type="transmembrane region" description="Helical" evidence="1">
    <location>
        <begin position="20"/>
        <end position="40"/>
    </location>
</feature>
<dbReference type="RefSeq" id="WP_312859721.1">
    <property type="nucleotide sequence ID" value="NZ_JACJHX010000029.1"/>
</dbReference>
<dbReference type="InterPro" id="IPR005182">
    <property type="entry name" value="YdbS-like_PH"/>
</dbReference>
<protein>
    <recommendedName>
        <fullName evidence="2">YdbS-like PH domain-containing protein</fullName>
    </recommendedName>
</protein>
<comment type="caution">
    <text evidence="3">The sequence shown here is derived from an EMBL/GenBank/DDBJ whole genome shotgun (WGS) entry which is preliminary data.</text>
</comment>
<dbReference type="PANTHER" id="PTHR34473:SF2">
    <property type="entry name" value="UPF0699 TRANSMEMBRANE PROTEIN YDBT"/>
    <property type="match status" value="1"/>
</dbReference>
<dbReference type="PANTHER" id="PTHR34473">
    <property type="entry name" value="UPF0699 TRANSMEMBRANE PROTEIN YDBS"/>
    <property type="match status" value="1"/>
</dbReference>
<name>A0ABR6CW27_9BACI</name>
<evidence type="ECO:0000313" key="3">
    <source>
        <dbReference type="EMBL" id="MBA9029223.1"/>
    </source>
</evidence>
<evidence type="ECO:0000256" key="1">
    <source>
        <dbReference type="SAM" id="Phobius"/>
    </source>
</evidence>
<keyword evidence="1" id="KW-1133">Transmembrane helix</keyword>
<sequence length="157" mass="18096">MEPRNRISNKALKVWRVSGIIRAAICWIITIAVLVVTILFDWSYWAIGAAGIISIVVTYISVFLFPSMKWKRWRYEVREKEIEIQSGLFIIKRTLVPMIRVQHVETNQGPLLRKYQLASVEISTAATTHEIPALELSEADELRFYISKMASVEEDDV</sequence>
<feature type="transmembrane region" description="Helical" evidence="1">
    <location>
        <begin position="46"/>
        <end position="65"/>
    </location>
</feature>
<dbReference type="Proteomes" id="UP000626697">
    <property type="component" value="Unassembled WGS sequence"/>
</dbReference>
<evidence type="ECO:0000259" key="2">
    <source>
        <dbReference type="Pfam" id="PF03703"/>
    </source>
</evidence>
<proteinExistence type="predicted"/>
<dbReference type="Pfam" id="PF03703">
    <property type="entry name" value="bPH_2"/>
    <property type="match status" value="1"/>
</dbReference>
<keyword evidence="4" id="KW-1185">Reference proteome</keyword>
<keyword evidence="1" id="KW-0472">Membrane</keyword>
<organism evidence="3 4">
    <name type="scientific">Peribacillus huizhouensis</name>
    <dbReference type="NCBI Taxonomy" id="1501239"/>
    <lineage>
        <taxon>Bacteria</taxon>
        <taxon>Bacillati</taxon>
        <taxon>Bacillota</taxon>
        <taxon>Bacilli</taxon>
        <taxon>Bacillales</taxon>
        <taxon>Bacillaceae</taxon>
        <taxon>Peribacillus</taxon>
    </lineage>
</organism>
<reference evidence="3 4" key="1">
    <citation type="submission" date="2020-08" db="EMBL/GenBank/DDBJ databases">
        <title>Genomic Encyclopedia of Type Strains, Phase IV (KMG-IV): sequencing the most valuable type-strain genomes for metagenomic binning, comparative biology and taxonomic classification.</title>
        <authorList>
            <person name="Goeker M."/>
        </authorList>
    </citation>
    <scope>NUCLEOTIDE SEQUENCE [LARGE SCALE GENOMIC DNA]</scope>
    <source>
        <strain evidence="3 4">DSM 105481</strain>
    </source>
</reference>
<accession>A0ABR6CW27</accession>
<feature type="domain" description="YdbS-like PH" evidence="2">
    <location>
        <begin position="70"/>
        <end position="145"/>
    </location>
</feature>
<keyword evidence="1" id="KW-0812">Transmembrane</keyword>
<evidence type="ECO:0000313" key="4">
    <source>
        <dbReference type="Proteomes" id="UP000626697"/>
    </source>
</evidence>
<dbReference type="EMBL" id="JACJHX010000029">
    <property type="protein sequence ID" value="MBA9029223.1"/>
    <property type="molecule type" value="Genomic_DNA"/>
</dbReference>
<gene>
    <name evidence="3" type="ORF">HNP81_004586</name>
</gene>